<dbReference type="AlphaFoldDB" id="A0A562L7H7"/>
<organism evidence="1 2">
    <name type="scientific">Luteimonas cucumeris</name>
    <dbReference type="NCBI Taxonomy" id="985012"/>
    <lineage>
        <taxon>Bacteria</taxon>
        <taxon>Pseudomonadati</taxon>
        <taxon>Pseudomonadota</taxon>
        <taxon>Gammaproteobacteria</taxon>
        <taxon>Lysobacterales</taxon>
        <taxon>Lysobacteraceae</taxon>
        <taxon>Luteimonas</taxon>
    </lineage>
</organism>
<sequence>MAVAFARVSDPVALDGFIGKWRERWPEWAVAEVFVPAQQRQLVTAWFALLQELTDAAWAGDDPTPGSAKLGWWQEELQGWSLGRRRHPLGTVLQRHDAPWAELASALASLRASRDLPAGTGSALAALDIFAAAVAALERALFIAENSAAGTANVAATLLAVHPRWSGRDADHIRDLLAQWPVREGPRPRRIIAALARARLGRTTAVPAWRVLWTAWGAARH</sequence>
<gene>
    <name evidence="1" type="ORF">IP90_01391</name>
</gene>
<accession>A0A562L7H7</accession>
<dbReference type="EMBL" id="VLKN01000003">
    <property type="protein sequence ID" value="TWI03578.1"/>
    <property type="molecule type" value="Genomic_DNA"/>
</dbReference>
<reference evidence="1 2" key="1">
    <citation type="journal article" date="2015" name="Stand. Genomic Sci.">
        <title>Genomic Encyclopedia of Bacterial and Archaeal Type Strains, Phase III: the genomes of soil and plant-associated and newly described type strains.</title>
        <authorList>
            <person name="Whitman W.B."/>
            <person name="Woyke T."/>
            <person name="Klenk H.P."/>
            <person name="Zhou Y."/>
            <person name="Lilburn T.G."/>
            <person name="Beck B.J."/>
            <person name="De Vos P."/>
            <person name="Vandamme P."/>
            <person name="Eisen J.A."/>
            <person name="Garrity G."/>
            <person name="Hugenholtz P."/>
            <person name="Kyrpides N.C."/>
        </authorList>
    </citation>
    <scope>NUCLEOTIDE SEQUENCE [LARGE SCALE GENOMIC DNA]</scope>
    <source>
        <strain evidence="1 2">CGMCC 1.10821</strain>
    </source>
</reference>
<name>A0A562L7H7_9GAMM</name>
<evidence type="ECO:0000313" key="2">
    <source>
        <dbReference type="Proteomes" id="UP000315167"/>
    </source>
</evidence>
<dbReference type="Proteomes" id="UP000315167">
    <property type="component" value="Unassembled WGS sequence"/>
</dbReference>
<dbReference type="InterPro" id="IPR008949">
    <property type="entry name" value="Isoprenoid_synthase_dom_sf"/>
</dbReference>
<evidence type="ECO:0008006" key="3">
    <source>
        <dbReference type="Google" id="ProtNLM"/>
    </source>
</evidence>
<proteinExistence type="predicted"/>
<keyword evidence="2" id="KW-1185">Reference proteome</keyword>
<comment type="caution">
    <text evidence="1">The sequence shown here is derived from an EMBL/GenBank/DDBJ whole genome shotgun (WGS) entry which is preliminary data.</text>
</comment>
<evidence type="ECO:0000313" key="1">
    <source>
        <dbReference type="EMBL" id="TWI03578.1"/>
    </source>
</evidence>
<protein>
    <recommendedName>
        <fullName evidence="3">Phytoene/squalene synthetase</fullName>
    </recommendedName>
</protein>
<dbReference type="SUPFAM" id="SSF48576">
    <property type="entry name" value="Terpenoid synthases"/>
    <property type="match status" value="1"/>
</dbReference>